<keyword evidence="3" id="KW-1185">Reference proteome</keyword>
<dbReference type="Proteomes" id="UP000239872">
    <property type="component" value="Unassembled WGS sequence"/>
</dbReference>
<dbReference type="RefSeq" id="WP_105040476.1">
    <property type="nucleotide sequence ID" value="NZ_PPSL01000005.1"/>
</dbReference>
<keyword evidence="1" id="KW-0732">Signal</keyword>
<reference evidence="2 3" key="1">
    <citation type="submission" date="2018-01" db="EMBL/GenBank/DDBJ databases">
        <title>A novel member of the phylum Bacteroidetes isolated from glacier ice.</title>
        <authorList>
            <person name="Liu Q."/>
            <person name="Xin Y.-H."/>
        </authorList>
    </citation>
    <scope>NUCLEOTIDE SEQUENCE [LARGE SCALE GENOMIC DNA]</scope>
    <source>
        <strain evidence="2 3">RB1R16</strain>
    </source>
</reference>
<dbReference type="OrthoDB" id="983143at2"/>
<accession>A0A2S7SSI4</accession>
<dbReference type="AlphaFoldDB" id="A0A2S7SSI4"/>
<sequence>MSIKTSLLFIFLFIFCLPTRAQTTDTTRRVDTTHTQILTDSTHKDTIKAVIAQPFVINGKVEDMNTSEGIPFAVVYFPHAMIGTTADMDGKFSVLADSIPNDSLRISAMGYKTVNKWVVNNGKHEYNFIIELERANNQLKEAVITASGEDPGVILMRKIIAHKPNNDPDRIDNYSYEAYNRLEADLQRLNKSQFQKIPLLKNYSFIFDNLDTVSESKPYLPLYMTETLSDYFFTRKPKKQREFIKASMVKGVNNENIVKYLGTLYQNVNVYKNYIPVFDKKFISPISNDGIFYYRYKIKDTQTVYGHRIILVQFAPKRAGESCFEGDFWVADTTFAIQRISMDVSKLANINWVDRISLYQEFAPMGDDDTWFCIKDKFIANFTIYGAQKLPGFIGRKTTTYHKIKLNDPKTQAVLNDPQYKDDIIKADSAKHMSDDWWINNRPDSLSKNEKAIYKMVDTINNMPITTVYKNTITFLASGVKDIGWLQLGPYYYLYSNNPVEGNRFRISLGTSRKLKDAHFTGFLAYGDRDKEFKYGASGLWVLNRAPRMTIYGYYAHDINQRTNYYDQVGSDNIFSTLFRKSGIPWKLAFSDDKRIEFYKEYHSGFSHKLILQHTNFTPFAPLPSTDIFVDKDNNPSKNVISSEIGLELRYAYKEKYIEGLYKRARLANKWPILKFEITAGMKGVLNSAYEYKKMRFSVSESINIPPLGHLYYNLFAGKYFGKLPYSLLEIHPGNEYYYYNKYAFQMMNNYEFLSDEYCGFNIEHNIGGGVFNRIPLLKKLKWRQFWTAKGVVGTLSKANQELNLRPTDFPFRTLKGQPYLELGTGISNIFQVFRIDFVWRVNPKPISEEAKSKYFGIFGSANFEF</sequence>
<dbReference type="SUPFAM" id="SSF49464">
    <property type="entry name" value="Carboxypeptidase regulatory domain-like"/>
    <property type="match status" value="1"/>
</dbReference>
<gene>
    <name evidence="2" type="ORF">CJD36_017385</name>
</gene>
<dbReference type="EMBL" id="PPSL01000005">
    <property type="protein sequence ID" value="PQJ09704.1"/>
    <property type="molecule type" value="Genomic_DNA"/>
</dbReference>
<comment type="caution">
    <text evidence="2">The sequence shown here is derived from an EMBL/GenBank/DDBJ whole genome shotgun (WGS) entry which is preliminary data.</text>
</comment>
<proteinExistence type="predicted"/>
<protein>
    <recommendedName>
        <fullName evidence="4">Carboxypeptidase-like regulatory domain-containing protein</fullName>
    </recommendedName>
</protein>
<dbReference type="InterPro" id="IPR043741">
    <property type="entry name" value="DUF5686"/>
</dbReference>
<dbReference type="Pfam" id="PF18939">
    <property type="entry name" value="DUF5686"/>
    <property type="match status" value="1"/>
</dbReference>
<dbReference type="Pfam" id="PF13715">
    <property type="entry name" value="CarbopepD_reg_2"/>
    <property type="match status" value="1"/>
</dbReference>
<feature type="chain" id="PRO_5015474184" description="Carboxypeptidase-like regulatory domain-containing protein" evidence="1">
    <location>
        <begin position="22"/>
        <end position="866"/>
    </location>
</feature>
<feature type="signal peptide" evidence="1">
    <location>
        <begin position="1"/>
        <end position="21"/>
    </location>
</feature>
<organism evidence="2 3">
    <name type="scientific">Flavipsychrobacter stenotrophus</name>
    <dbReference type="NCBI Taxonomy" id="2077091"/>
    <lineage>
        <taxon>Bacteria</taxon>
        <taxon>Pseudomonadati</taxon>
        <taxon>Bacteroidota</taxon>
        <taxon>Chitinophagia</taxon>
        <taxon>Chitinophagales</taxon>
        <taxon>Chitinophagaceae</taxon>
        <taxon>Flavipsychrobacter</taxon>
    </lineage>
</organism>
<dbReference type="InterPro" id="IPR008969">
    <property type="entry name" value="CarboxyPept-like_regulatory"/>
</dbReference>
<evidence type="ECO:0000313" key="3">
    <source>
        <dbReference type="Proteomes" id="UP000239872"/>
    </source>
</evidence>
<name>A0A2S7SSI4_9BACT</name>
<evidence type="ECO:0000313" key="2">
    <source>
        <dbReference type="EMBL" id="PQJ09704.1"/>
    </source>
</evidence>
<evidence type="ECO:0008006" key="4">
    <source>
        <dbReference type="Google" id="ProtNLM"/>
    </source>
</evidence>
<evidence type="ECO:0000256" key="1">
    <source>
        <dbReference type="SAM" id="SignalP"/>
    </source>
</evidence>